<feature type="transmembrane region" description="Helical" evidence="1">
    <location>
        <begin position="196"/>
        <end position="218"/>
    </location>
</feature>
<accession>A0ABU9L2Z5</accession>
<keyword evidence="1" id="KW-1133">Transmembrane helix</keyword>
<dbReference type="EMBL" id="JBCDNA010000003">
    <property type="protein sequence ID" value="MEL4456814.1"/>
    <property type="molecule type" value="Genomic_DNA"/>
</dbReference>
<sequence>MFEGIEKVSATSDWVTLIFLVVLILIAVLQFNFSERFSKLFSLVYSEKYYTDYFKTRPLIFNRFHIIFFFIIIFNISLCIYFTLNAFNSSETTDTFYFYFQILIMTLVYFVLRYIVGFLLGNIFELEEGQTYFTFLKISNLALISILIFPLLVLANYSVGGFHKFLITLSIAASIVIALFRYFVLIKNEKLGFNNLFYLFLYLCALELAPFIVIYKLFVD</sequence>
<gene>
    <name evidence="2" type="ORF">AABB81_12970</name>
</gene>
<feature type="transmembrane region" description="Helical" evidence="1">
    <location>
        <begin position="165"/>
        <end position="184"/>
    </location>
</feature>
<dbReference type="Pfam" id="PF14093">
    <property type="entry name" value="DUF4271"/>
    <property type="match status" value="1"/>
</dbReference>
<comment type="caution">
    <text evidence="2">The sequence shown here is derived from an EMBL/GenBank/DDBJ whole genome shotgun (WGS) entry which is preliminary data.</text>
</comment>
<evidence type="ECO:0000256" key="1">
    <source>
        <dbReference type="SAM" id="Phobius"/>
    </source>
</evidence>
<dbReference type="RefSeq" id="WP_342160979.1">
    <property type="nucleotide sequence ID" value="NZ_JBCDNA010000003.1"/>
</dbReference>
<feature type="transmembrane region" description="Helical" evidence="1">
    <location>
        <begin position="141"/>
        <end position="159"/>
    </location>
</feature>
<evidence type="ECO:0000313" key="2">
    <source>
        <dbReference type="EMBL" id="MEL4456814.1"/>
    </source>
</evidence>
<dbReference type="Proteomes" id="UP001474120">
    <property type="component" value="Unassembled WGS sequence"/>
</dbReference>
<dbReference type="InterPro" id="IPR025367">
    <property type="entry name" value="DUF4271"/>
</dbReference>
<feature type="transmembrane region" description="Helical" evidence="1">
    <location>
        <begin position="64"/>
        <end position="84"/>
    </location>
</feature>
<keyword evidence="1" id="KW-0472">Membrane</keyword>
<protein>
    <submittedName>
        <fullName evidence="2">DUF4271 domain-containing protein</fullName>
    </submittedName>
</protein>
<reference evidence="2 3" key="1">
    <citation type="submission" date="2024-04" db="EMBL/GenBank/DDBJ databases">
        <title>whole genome sequencing of Lutimonas vermicola strain IMCC1616.</title>
        <authorList>
            <person name="Bae S.S."/>
        </authorList>
    </citation>
    <scope>NUCLEOTIDE SEQUENCE [LARGE SCALE GENOMIC DNA]</scope>
    <source>
        <strain evidence="2 3">IMCC1616</strain>
    </source>
</reference>
<evidence type="ECO:0000313" key="3">
    <source>
        <dbReference type="Proteomes" id="UP001474120"/>
    </source>
</evidence>
<organism evidence="2 3">
    <name type="scientific">Lutimonas vermicola</name>
    <dbReference type="NCBI Taxonomy" id="414288"/>
    <lineage>
        <taxon>Bacteria</taxon>
        <taxon>Pseudomonadati</taxon>
        <taxon>Bacteroidota</taxon>
        <taxon>Flavobacteriia</taxon>
        <taxon>Flavobacteriales</taxon>
        <taxon>Flavobacteriaceae</taxon>
        <taxon>Lutimonas</taxon>
    </lineage>
</organism>
<proteinExistence type="predicted"/>
<keyword evidence="3" id="KW-1185">Reference proteome</keyword>
<feature type="transmembrane region" description="Helical" evidence="1">
    <location>
        <begin position="96"/>
        <end position="120"/>
    </location>
</feature>
<feature type="transmembrane region" description="Helical" evidence="1">
    <location>
        <begin position="14"/>
        <end position="33"/>
    </location>
</feature>
<keyword evidence="1" id="KW-0812">Transmembrane</keyword>
<name>A0ABU9L2Z5_9FLAO</name>